<dbReference type="WBParaSite" id="nRc.2.0.1.t36118-RA">
    <property type="protein sequence ID" value="nRc.2.0.1.t36118-RA"/>
    <property type="gene ID" value="nRc.2.0.1.g36118"/>
</dbReference>
<keyword evidence="2" id="KW-1185">Reference proteome</keyword>
<proteinExistence type="inferred from homology"/>
<name>A0A915KBG2_ROMCU</name>
<reference evidence="3" key="1">
    <citation type="submission" date="2022-11" db="UniProtKB">
        <authorList>
            <consortium name="WormBaseParasite"/>
        </authorList>
    </citation>
    <scope>IDENTIFICATION</scope>
</reference>
<dbReference type="Pfam" id="PF10259">
    <property type="entry name" value="Rogdi_lz"/>
    <property type="match status" value="1"/>
</dbReference>
<dbReference type="GO" id="GO:0043291">
    <property type="term" value="C:RAVE complex"/>
    <property type="evidence" value="ECO:0007669"/>
    <property type="project" value="TreeGrafter"/>
</dbReference>
<dbReference type="PANTHER" id="PTHR13618:SF1">
    <property type="entry name" value="PROTEIN ROGDI HOMOLOG"/>
    <property type="match status" value="1"/>
</dbReference>
<accession>A0A915KBG2</accession>
<comment type="similarity">
    <text evidence="1">Belongs to the rogdi family.</text>
</comment>
<organism evidence="2 3">
    <name type="scientific">Romanomermis culicivorax</name>
    <name type="common">Nematode worm</name>
    <dbReference type="NCBI Taxonomy" id="13658"/>
    <lineage>
        <taxon>Eukaryota</taxon>
        <taxon>Metazoa</taxon>
        <taxon>Ecdysozoa</taxon>
        <taxon>Nematoda</taxon>
        <taxon>Enoplea</taxon>
        <taxon>Dorylaimia</taxon>
        <taxon>Mermithida</taxon>
        <taxon>Mermithoidea</taxon>
        <taxon>Mermithidae</taxon>
        <taxon>Romanomermis</taxon>
    </lineage>
</organism>
<dbReference type="AlphaFoldDB" id="A0A915KBG2"/>
<protein>
    <submittedName>
        <fullName evidence="3">Uncharacterized protein</fullName>
    </submittedName>
</protein>
<dbReference type="Proteomes" id="UP000887565">
    <property type="component" value="Unplaced"/>
</dbReference>
<sequence length="174" mass="19782">MLDATIKYPKAAGHFYRAIAQPDVQWKMHQIQDLSDYILKTLTVVQSGLEIFKCDQPDGRQISTYLDNIITNLHYGRSSVMLPKKKSISELQENRINKCFNPALPPDLLLSFYISSAKLICAAYHVQNLGAAGRSFNVYQGECVVTWLHEIMTYVNSALQLCQQLRDKAKKSKL</sequence>
<evidence type="ECO:0000256" key="1">
    <source>
        <dbReference type="ARBA" id="ARBA00005535"/>
    </source>
</evidence>
<evidence type="ECO:0000313" key="2">
    <source>
        <dbReference type="Proteomes" id="UP000887565"/>
    </source>
</evidence>
<evidence type="ECO:0000313" key="3">
    <source>
        <dbReference type="WBParaSite" id="nRc.2.0.1.t36118-RA"/>
    </source>
</evidence>
<dbReference type="InterPro" id="IPR028241">
    <property type="entry name" value="RAVE2/Rogdi"/>
</dbReference>
<dbReference type="PANTHER" id="PTHR13618">
    <property type="entry name" value="LEUCINE ZIPPER CONTAINING TRANSCRIPTION FACTOR LZF1"/>
    <property type="match status" value="1"/>
</dbReference>